<dbReference type="EMBL" id="FNYE01000003">
    <property type="protein sequence ID" value="SEI71860.1"/>
    <property type="molecule type" value="Genomic_DNA"/>
</dbReference>
<reference evidence="2" key="1">
    <citation type="submission" date="2016-10" db="EMBL/GenBank/DDBJ databases">
        <authorList>
            <person name="Varghese N."/>
            <person name="Submissions S."/>
        </authorList>
    </citation>
    <scope>NUCLEOTIDE SEQUENCE [LARGE SCALE GENOMIC DNA]</scope>
    <source>
        <strain evidence="2">LMG 26031</strain>
    </source>
</reference>
<organism evidence="1 2">
    <name type="scientific">Paraburkholderia diazotrophica</name>
    <dbReference type="NCBI Taxonomy" id="667676"/>
    <lineage>
        <taxon>Bacteria</taxon>
        <taxon>Pseudomonadati</taxon>
        <taxon>Pseudomonadota</taxon>
        <taxon>Betaproteobacteria</taxon>
        <taxon>Burkholderiales</taxon>
        <taxon>Burkholderiaceae</taxon>
        <taxon>Paraburkholderia</taxon>
    </lineage>
</organism>
<evidence type="ECO:0000313" key="2">
    <source>
        <dbReference type="Proteomes" id="UP000198866"/>
    </source>
</evidence>
<dbReference type="Proteomes" id="UP000198866">
    <property type="component" value="Unassembled WGS sequence"/>
</dbReference>
<accession>A0A1H6T6F2</accession>
<evidence type="ECO:0000313" key="1">
    <source>
        <dbReference type="EMBL" id="SEI71860.1"/>
    </source>
</evidence>
<keyword evidence="2" id="KW-1185">Reference proteome</keyword>
<protein>
    <submittedName>
        <fullName evidence="1">Uncharacterized protein</fullName>
    </submittedName>
</protein>
<name>A0A1H6T6F2_9BURK</name>
<dbReference type="AlphaFoldDB" id="A0A1H6T6F2"/>
<gene>
    <name evidence="1" type="ORF">SAMN05192539_1003392</name>
</gene>
<proteinExistence type="predicted"/>
<sequence>MNYLIKYQMLELSAYDGVFKHHPAIFCWIWWSLEILRYAEAVKDTGRKQCPADSRI</sequence>